<evidence type="ECO:0000256" key="2">
    <source>
        <dbReference type="ARBA" id="ARBA00023125"/>
    </source>
</evidence>
<dbReference type="SUPFAM" id="SSF46689">
    <property type="entry name" value="Homeodomain-like"/>
    <property type="match status" value="1"/>
</dbReference>
<dbReference type="InterPro" id="IPR011047">
    <property type="entry name" value="Quinoprotein_ADH-like_sf"/>
</dbReference>
<name>A0A412H7F5_9BACT</name>
<dbReference type="PANTHER" id="PTHR43280:SF29">
    <property type="entry name" value="ARAC-FAMILY TRANSCRIPTIONAL REGULATOR"/>
    <property type="match status" value="1"/>
</dbReference>
<comment type="caution">
    <text evidence="6">The sequence shown here is derived from an EMBL/GenBank/DDBJ whole genome shotgun (WGS) entry which is preliminary data.</text>
</comment>
<dbReference type="InterPro" id="IPR018060">
    <property type="entry name" value="HTH_AraC"/>
</dbReference>
<dbReference type="InterPro" id="IPR013783">
    <property type="entry name" value="Ig-like_fold"/>
</dbReference>
<feature type="transmembrane region" description="Helical" evidence="4">
    <location>
        <begin position="763"/>
        <end position="783"/>
    </location>
</feature>
<dbReference type="Gene3D" id="2.60.40.10">
    <property type="entry name" value="Immunoglobulins"/>
    <property type="match status" value="1"/>
</dbReference>
<dbReference type="PANTHER" id="PTHR43280">
    <property type="entry name" value="ARAC-FAMILY TRANSCRIPTIONAL REGULATOR"/>
    <property type="match status" value="1"/>
</dbReference>
<keyword evidence="3" id="KW-0804">Transcription</keyword>
<proteinExistence type="predicted"/>
<evidence type="ECO:0000313" key="7">
    <source>
        <dbReference type="Proteomes" id="UP000285750"/>
    </source>
</evidence>
<dbReference type="PROSITE" id="PS01124">
    <property type="entry name" value="HTH_ARAC_FAMILY_2"/>
    <property type="match status" value="1"/>
</dbReference>
<dbReference type="InterPro" id="IPR009057">
    <property type="entry name" value="Homeodomain-like_sf"/>
</dbReference>
<evidence type="ECO:0000259" key="5">
    <source>
        <dbReference type="PROSITE" id="PS01124"/>
    </source>
</evidence>
<evidence type="ECO:0000256" key="1">
    <source>
        <dbReference type="ARBA" id="ARBA00023015"/>
    </source>
</evidence>
<sequence>MKGTNSPVYQFGLKLILIFCLWVKVLVLPADTFTFRNISSVDGLPDLTVSTIYKDSKGYLWLGTATSVERFDGVRFKHYPVYGNNEKLKWVNVITETGGNQLWVGTETGLWRVGVEKLEPVYRDSIQGIVREILSDEKGNLYIGSGDGVWIRKADEKLERVILDERTLSPDNAVVAMCREKNGALWVFTKREMYWVSFDRKQKKHYPNPLMNDKEPCTYRGVVSIGDKLYIATLGKGLFCFDKQSETFSSFVDVGCNLINKLSTDGKDLLYLSTDGEGVAFVSVKQKKVVRTFRNDPSHGESLHSNSVYSLLLDRDGWLWVGFYQQGLDVTNYNSGAFSVYDYPPYFDSRNLSIRSICISGKEKLIGTRSGGYYVDEARGRYRFFAKPEIRSSLILCCEKFGDEYYIGTYGGGLYKFHPETMTLSDFVPSEGEGPFSNDNISCMAEDSERHIWFCTSSGLYCYDKQGRQLKHYTTENSSLPSNSVFYILFDSSGKAWICTNNGLAIWEPSDGRIRTDVFPEGFIHKQRISSIYEDSEQQLYFVPDKGELFVSDLQMTSFRYWSPSSLLFEKNLSFVVEDKDKWLWIGTNDGLYRYDKKEVFIPYSFADGVPNPIFFTCIPEIDEQGVIWFGNSKGLISLRKDWRMRENKNTYRVGISGVLLEGEEQDKALEETFPGQYRVALSCWRRHLTLLFSDLTYTDVPHAFYEYQWDDNGEWQRLEGKSELVFYDLLPGSYKLKIRRMGEPDSASVLTVDISMPMGYRLLFGGIALMLLVLAAIGYYLVKIRQRATAAETGVGKLLAEDEELEEEKKEKHISLTQEECEQLLVKVRSCMEIQKLYINPDLKIGQLSDKTGVSVYLLSYLFNHYLNSSYYDFVNSYRIEEFNRLLEKGEHTQYTLQALIEKCGFSSRTSFFRYFKKVNGMSPGEYIRKFDERK</sequence>
<accession>A0A412H7F5</accession>
<keyword evidence="4" id="KW-0472">Membrane</keyword>
<dbReference type="AlphaFoldDB" id="A0A412H7F5"/>
<keyword evidence="1" id="KW-0805">Transcription regulation</keyword>
<evidence type="ECO:0000256" key="4">
    <source>
        <dbReference type="SAM" id="Phobius"/>
    </source>
</evidence>
<protein>
    <submittedName>
        <fullName evidence="6">AraC family transcriptional regulator</fullName>
    </submittedName>
</protein>
<evidence type="ECO:0000256" key="3">
    <source>
        <dbReference type="ARBA" id="ARBA00023163"/>
    </source>
</evidence>
<organism evidence="6 7">
    <name type="scientific">Phocaeicola plebeius</name>
    <dbReference type="NCBI Taxonomy" id="310297"/>
    <lineage>
        <taxon>Bacteria</taxon>
        <taxon>Pseudomonadati</taxon>
        <taxon>Bacteroidota</taxon>
        <taxon>Bacteroidia</taxon>
        <taxon>Bacteroidales</taxon>
        <taxon>Bacteroidaceae</taxon>
        <taxon>Phocaeicola</taxon>
    </lineage>
</organism>
<dbReference type="SUPFAM" id="SSF50998">
    <property type="entry name" value="Quinoprotein alcohol dehydrogenase-like"/>
    <property type="match status" value="1"/>
</dbReference>
<dbReference type="SUPFAM" id="SSF63829">
    <property type="entry name" value="Calcium-dependent phosphotriesterase"/>
    <property type="match status" value="1"/>
</dbReference>
<evidence type="ECO:0000313" key="6">
    <source>
        <dbReference type="EMBL" id="RGS08638.1"/>
    </source>
</evidence>
<dbReference type="SMART" id="SM00342">
    <property type="entry name" value="HTH_ARAC"/>
    <property type="match status" value="1"/>
</dbReference>
<keyword evidence="4" id="KW-1133">Transmembrane helix</keyword>
<dbReference type="RefSeq" id="WP_118430805.1">
    <property type="nucleotide sequence ID" value="NZ_CATVWJ010000033.1"/>
</dbReference>
<keyword evidence="4" id="KW-0812">Transmembrane</keyword>
<dbReference type="Gene3D" id="1.10.10.60">
    <property type="entry name" value="Homeodomain-like"/>
    <property type="match status" value="1"/>
</dbReference>
<dbReference type="GO" id="GO:0043565">
    <property type="term" value="F:sequence-specific DNA binding"/>
    <property type="evidence" value="ECO:0007669"/>
    <property type="project" value="InterPro"/>
</dbReference>
<reference evidence="6 7" key="1">
    <citation type="submission" date="2018-08" db="EMBL/GenBank/DDBJ databases">
        <title>A genome reference for cultivated species of the human gut microbiota.</title>
        <authorList>
            <person name="Zou Y."/>
            <person name="Xue W."/>
            <person name="Luo G."/>
        </authorList>
    </citation>
    <scope>NUCLEOTIDE SEQUENCE [LARGE SCALE GENOMIC DNA]</scope>
    <source>
        <strain evidence="6 7">AF24-16AC</strain>
    </source>
</reference>
<dbReference type="InterPro" id="IPR011110">
    <property type="entry name" value="Reg_prop"/>
</dbReference>
<gene>
    <name evidence="6" type="ORF">DWY14_05530</name>
</gene>
<dbReference type="Proteomes" id="UP000285750">
    <property type="component" value="Unassembled WGS sequence"/>
</dbReference>
<dbReference type="GO" id="GO:0003700">
    <property type="term" value="F:DNA-binding transcription factor activity"/>
    <property type="evidence" value="ECO:0007669"/>
    <property type="project" value="InterPro"/>
</dbReference>
<keyword evidence="2" id="KW-0238">DNA-binding</keyword>
<feature type="domain" description="HTH araC/xylS-type" evidence="5">
    <location>
        <begin position="829"/>
        <end position="931"/>
    </location>
</feature>
<feature type="transmembrane region" description="Helical" evidence="4">
    <location>
        <begin position="12"/>
        <end position="30"/>
    </location>
</feature>
<dbReference type="Pfam" id="PF12833">
    <property type="entry name" value="HTH_18"/>
    <property type="match status" value="1"/>
</dbReference>
<dbReference type="InterPro" id="IPR015943">
    <property type="entry name" value="WD40/YVTN_repeat-like_dom_sf"/>
</dbReference>
<dbReference type="Gene3D" id="2.130.10.10">
    <property type="entry name" value="YVTN repeat-like/Quinoprotein amine dehydrogenase"/>
    <property type="match status" value="3"/>
</dbReference>
<dbReference type="EMBL" id="QRUY01000009">
    <property type="protein sequence ID" value="RGS08638.1"/>
    <property type="molecule type" value="Genomic_DNA"/>
</dbReference>
<dbReference type="Pfam" id="PF07494">
    <property type="entry name" value="Reg_prop"/>
    <property type="match status" value="4"/>
</dbReference>